<organism evidence="2 3">
    <name type="scientific">Sphingorhabdus lacus</name>
    <dbReference type="NCBI Taxonomy" id="392610"/>
    <lineage>
        <taxon>Bacteria</taxon>
        <taxon>Pseudomonadati</taxon>
        <taxon>Pseudomonadota</taxon>
        <taxon>Alphaproteobacteria</taxon>
        <taxon>Sphingomonadales</taxon>
        <taxon>Sphingomonadaceae</taxon>
        <taxon>Sphingorhabdus</taxon>
    </lineage>
</organism>
<keyword evidence="1" id="KW-0732">Signal</keyword>
<feature type="chain" id="PRO_5026249429" evidence="1">
    <location>
        <begin position="19"/>
        <end position="120"/>
    </location>
</feature>
<evidence type="ECO:0000313" key="2">
    <source>
        <dbReference type="EMBL" id="QGY81289.1"/>
    </source>
</evidence>
<dbReference type="RefSeq" id="WP_158901318.1">
    <property type="nucleotide sequence ID" value="NZ_CP035733.1"/>
</dbReference>
<keyword evidence="3" id="KW-1185">Reference proteome</keyword>
<accession>A0A6I6L652</accession>
<dbReference type="OrthoDB" id="7391745at2"/>
<evidence type="ECO:0000256" key="1">
    <source>
        <dbReference type="SAM" id="SignalP"/>
    </source>
</evidence>
<proteinExistence type="predicted"/>
<gene>
    <name evidence="2" type="ORF">EUU25_12085</name>
</gene>
<feature type="signal peptide" evidence="1">
    <location>
        <begin position="1"/>
        <end position="18"/>
    </location>
</feature>
<evidence type="ECO:0000313" key="3">
    <source>
        <dbReference type="Proteomes" id="UP000428803"/>
    </source>
</evidence>
<dbReference type="KEGG" id="slaa:EUU25_12085"/>
<dbReference type="AlphaFoldDB" id="A0A6I6L652"/>
<reference evidence="3" key="1">
    <citation type="submission" date="2019-01" db="EMBL/GenBank/DDBJ databases">
        <title>Sphingorhabdus lacus sp.nov., isolated from an oligotrophic freshwater lake.</title>
        <authorList>
            <person name="Park M."/>
        </authorList>
    </citation>
    <scope>NUCLEOTIDE SEQUENCE [LARGE SCALE GENOMIC DNA]</scope>
    <source>
        <strain evidence="3">IMCC1753</strain>
    </source>
</reference>
<dbReference type="Proteomes" id="UP000428803">
    <property type="component" value="Chromosome"/>
</dbReference>
<name>A0A6I6L652_9SPHN</name>
<protein>
    <submittedName>
        <fullName evidence="2">Uncharacterized protein</fullName>
    </submittedName>
</protein>
<sequence>MAEFIVLLLLYAAPPVSAQTDTYGAVNDKPSPVKFDILVKQPEPECSEQTADEILVCGEKTDQERYRLRRTDKDNLYEEEPTKAEFSISGNTKIAAENEAAQIGPGVQSNRLMARIKFKF</sequence>
<dbReference type="EMBL" id="CP035733">
    <property type="protein sequence ID" value="QGY81289.1"/>
    <property type="molecule type" value="Genomic_DNA"/>
</dbReference>